<evidence type="ECO:0000313" key="1">
    <source>
        <dbReference type="EMBL" id="KAK9805061.1"/>
    </source>
</evidence>
<accession>A0AAW1P653</accession>
<dbReference type="InterPro" id="IPR036047">
    <property type="entry name" value="F-box-like_dom_sf"/>
</dbReference>
<sequence>MATPQSPPVKCAQVEPNLASHSLQSALACHTLPLLSLHDLARLASTCATLRTTVDQQDELWRSSAVAHLPAMRAQLQAEDRAGVQRIMQRRAKAVKFIRSGQAARNTAIELLGSVEPCRPVDPCLPRLLLSDDGRLVLCQTEIRTSNECLTLCKTDLRAADGAATEAVWEWLVRDLVESAR</sequence>
<dbReference type="EMBL" id="JALJOQ010000046">
    <property type="protein sequence ID" value="KAK9805061.1"/>
    <property type="molecule type" value="Genomic_DNA"/>
</dbReference>
<evidence type="ECO:0000313" key="2">
    <source>
        <dbReference type="Proteomes" id="UP001465755"/>
    </source>
</evidence>
<protein>
    <recommendedName>
        <fullName evidence="3">F-box domain-containing protein</fullName>
    </recommendedName>
</protein>
<reference evidence="1 2" key="1">
    <citation type="journal article" date="2024" name="Nat. Commun.">
        <title>Phylogenomics reveals the evolutionary origins of lichenization in chlorophyte algae.</title>
        <authorList>
            <person name="Puginier C."/>
            <person name="Libourel C."/>
            <person name="Otte J."/>
            <person name="Skaloud P."/>
            <person name="Haon M."/>
            <person name="Grisel S."/>
            <person name="Petersen M."/>
            <person name="Berrin J.G."/>
            <person name="Delaux P.M."/>
            <person name="Dal Grande F."/>
            <person name="Keller J."/>
        </authorList>
    </citation>
    <scope>NUCLEOTIDE SEQUENCE [LARGE SCALE GENOMIC DNA]</scope>
    <source>
        <strain evidence="1 2">SAG 2036</strain>
    </source>
</reference>
<gene>
    <name evidence="1" type="ORF">WJX73_009417</name>
</gene>
<evidence type="ECO:0008006" key="3">
    <source>
        <dbReference type="Google" id="ProtNLM"/>
    </source>
</evidence>
<keyword evidence="2" id="KW-1185">Reference proteome</keyword>
<dbReference type="AlphaFoldDB" id="A0AAW1P653"/>
<comment type="caution">
    <text evidence="1">The sequence shown here is derived from an EMBL/GenBank/DDBJ whole genome shotgun (WGS) entry which is preliminary data.</text>
</comment>
<organism evidence="1 2">
    <name type="scientific">Symbiochloris irregularis</name>
    <dbReference type="NCBI Taxonomy" id="706552"/>
    <lineage>
        <taxon>Eukaryota</taxon>
        <taxon>Viridiplantae</taxon>
        <taxon>Chlorophyta</taxon>
        <taxon>core chlorophytes</taxon>
        <taxon>Trebouxiophyceae</taxon>
        <taxon>Trebouxiales</taxon>
        <taxon>Trebouxiaceae</taxon>
        <taxon>Symbiochloris</taxon>
    </lineage>
</organism>
<dbReference type="Proteomes" id="UP001465755">
    <property type="component" value="Unassembled WGS sequence"/>
</dbReference>
<dbReference type="SUPFAM" id="SSF81383">
    <property type="entry name" value="F-box domain"/>
    <property type="match status" value="1"/>
</dbReference>
<name>A0AAW1P653_9CHLO</name>
<proteinExistence type="predicted"/>